<dbReference type="Proteomes" id="UP000316343">
    <property type="component" value="Unassembled WGS sequence"/>
</dbReference>
<dbReference type="OrthoDB" id="152963at2"/>
<evidence type="ECO:0000256" key="1">
    <source>
        <dbReference type="ARBA" id="ARBA00022670"/>
    </source>
</evidence>
<keyword evidence="4" id="KW-0862">Zinc</keyword>
<dbReference type="PANTHER" id="PTHR30471:SF3">
    <property type="entry name" value="UPF0758 PROTEIN YEES-RELATED"/>
    <property type="match status" value="1"/>
</dbReference>
<gene>
    <name evidence="7" type="ORF">FGU71_07895</name>
</gene>
<organism evidence="7 8">
    <name type="scientific">Erythrobacter insulae</name>
    <dbReference type="NCBI Taxonomy" id="2584124"/>
    <lineage>
        <taxon>Bacteria</taxon>
        <taxon>Pseudomonadati</taxon>
        <taxon>Pseudomonadota</taxon>
        <taxon>Alphaproteobacteria</taxon>
        <taxon>Sphingomonadales</taxon>
        <taxon>Erythrobacteraceae</taxon>
        <taxon>Erythrobacter/Porphyrobacter group</taxon>
        <taxon>Erythrobacter</taxon>
    </lineage>
</organism>
<dbReference type="AlphaFoldDB" id="A0A547PCC3"/>
<dbReference type="InterPro" id="IPR025657">
    <property type="entry name" value="RadC_JAB"/>
</dbReference>
<sequence>MSAVLDRPNNPTSDLRNQNSASMIDYLRRMILTEPVERERFHAIFLDGARTYLSDTQLGAGGSAFLSVRMRDLFGLALGLGAQGLIVAHNHPSGDCRPSRLDIEATKRMNEIATALDIELIDHLIITDRALYSMRAGGHM</sequence>
<dbReference type="InterPro" id="IPR020891">
    <property type="entry name" value="UPF0758_CS"/>
</dbReference>
<dbReference type="PANTHER" id="PTHR30471">
    <property type="entry name" value="DNA REPAIR PROTEIN RADC"/>
    <property type="match status" value="1"/>
</dbReference>
<evidence type="ECO:0000259" key="6">
    <source>
        <dbReference type="PROSITE" id="PS50249"/>
    </source>
</evidence>
<name>A0A547PCC3_9SPHN</name>
<dbReference type="InterPro" id="IPR001405">
    <property type="entry name" value="UPF0758"/>
</dbReference>
<dbReference type="Pfam" id="PF04002">
    <property type="entry name" value="RadC"/>
    <property type="match status" value="1"/>
</dbReference>
<dbReference type="SUPFAM" id="SSF102712">
    <property type="entry name" value="JAB1/MPN domain"/>
    <property type="match status" value="1"/>
</dbReference>
<dbReference type="GO" id="GO:0006508">
    <property type="term" value="P:proteolysis"/>
    <property type="evidence" value="ECO:0007669"/>
    <property type="project" value="UniProtKB-KW"/>
</dbReference>
<protein>
    <submittedName>
        <fullName evidence="7">DNA repair protein</fullName>
    </submittedName>
</protein>
<dbReference type="Gene3D" id="3.40.140.10">
    <property type="entry name" value="Cytidine Deaminase, domain 2"/>
    <property type="match status" value="1"/>
</dbReference>
<keyword evidence="8" id="KW-1185">Reference proteome</keyword>
<dbReference type="PROSITE" id="PS01302">
    <property type="entry name" value="UPF0758"/>
    <property type="match status" value="1"/>
</dbReference>
<dbReference type="InterPro" id="IPR037518">
    <property type="entry name" value="MPN"/>
</dbReference>
<keyword evidence="5" id="KW-0482">Metalloprotease</keyword>
<dbReference type="CDD" id="cd08071">
    <property type="entry name" value="MPN_DUF2466"/>
    <property type="match status" value="1"/>
</dbReference>
<evidence type="ECO:0000313" key="8">
    <source>
        <dbReference type="Proteomes" id="UP000316343"/>
    </source>
</evidence>
<evidence type="ECO:0000313" key="7">
    <source>
        <dbReference type="EMBL" id="TRD11788.1"/>
    </source>
</evidence>
<accession>A0A547PCC3</accession>
<evidence type="ECO:0000256" key="4">
    <source>
        <dbReference type="ARBA" id="ARBA00022833"/>
    </source>
</evidence>
<evidence type="ECO:0000256" key="3">
    <source>
        <dbReference type="ARBA" id="ARBA00022801"/>
    </source>
</evidence>
<keyword evidence="1" id="KW-0645">Protease</keyword>
<evidence type="ECO:0000256" key="5">
    <source>
        <dbReference type="ARBA" id="ARBA00023049"/>
    </source>
</evidence>
<keyword evidence="2" id="KW-0479">Metal-binding</keyword>
<keyword evidence="3" id="KW-0378">Hydrolase</keyword>
<proteinExistence type="predicted"/>
<comment type="caution">
    <text evidence="7">The sequence shown here is derived from an EMBL/GenBank/DDBJ whole genome shotgun (WGS) entry which is preliminary data.</text>
</comment>
<dbReference type="GO" id="GO:0046872">
    <property type="term" value="F:metal ion binding"/>
    <property type="evidence" value="ECO:0007669"/>
    <property type="project" value="UniProtKB-KW"/>
</dbReference>
<reference evidence="7 8" key="1">
    <citation type="submission" date="2019-06" db="EMBL/GenBank/DDBJ databases">
        <title>Erythrobacter insulae sp. nov., isolated from a tidal flat.</title>
        <authorList>
            <person name="Yoon J.-H."/>
        </authorList>
    </citation>
    <scope>NUCLEOTIDE SEQUENCE [LARGE SCALE GENOMIC DNA]</scope>
    <source>
        <strain evidence="7 8">JBTF-M21</strain>
    </source>
</reference>
<dbReference type="GO" id="GO:0008237">
    <property type="term" value="F:metallopeptidase activity"/>
    <property type="evidence" value="ECO:0007669"/>
    <property type="project" value="UniProtKB-KW"/>
</dbReference>
<dbReference type="RefSeq" id="WP_142788061.1">
    <property type="nucleotide sequence ID" value="NZ_VHJK01000001.1"/>
</dbReference>
<evidence type="ECO:0000256" key="2">
    <source>
        <dbReference type="ARBA" id="ARBA00022723"/>
    </source>
</evidence>
<dbReference type="PROSITE" id="PS50249">
    <property type="entry name" value="MPN"/>
    <property type="match status" value="1"/>
</dbReference>
<feature type="domain" description="MPN" evidence="6">
    <location>
        <begin position="16"/>
        <end position="140"/>
    </location>
</feature>
<dbReference type="EMBL" id="VHJK01000001">
    <property type="protein sequence ID" value="TRD11788.1"/>
    <property type="molecule type" value="Genomic_DNA"/>
</dbReference>